<dbReference type="Proteomes" id="UP001497392">
    <property type="component" value="Unassembled WGS sequence"/>
</dbReference>
<protein>
    <submittedName>
        <fullName evidence="2">G700 protein</fullName>
    </submittedName>
</protein>
<feature type="region of interest" description="Disordered" evidence="1">
    <location>
        <begin position="58"/>
        <end position="80"/>
    </location>
</feature>
<feature type="region of interest" description="Disordered" evidence="1">
    <location>
        <begin position="293"/>
        <end position="318"/>
    </location>
</feature>
<organism evidence="2 3">
    <name type="scientific">Coccomyxa viridis</name>
    <dbReference type="NCBI Taxonomy" id="1274662"/>
    <lineage>
        <taxon>Eukaryota</taxon>
        <taxon>Viridiplantae</taxon>
        <taxon>Chlorophyta</taxon>
        <taxon>core chlorophytes</taxon>
        <taxon>Trebouxiophyceae</taxon>
        <taxon>Trebouxiophyceae incertae sedis</taxon>
        <taxon>Coccomyxaceae</taxon>
        <taxon>Coccomyxa</taxon>
    </lineage>
</organism>
<reference evidence="2 3" key="1">
    <citation type="submission" date="2024-06" db="EMBL/GenBank/DDBJ databases">
        <authorList>
            <person name="Kraege A."/>
            <person name="Thomma B."/>
        </authorList>
    </citation>
    <scope>NUCLEOTIDE SEQUENCE [LARGE SCALE GENOMIC DNA]</scope>
</reference>
<name>A0ABP1FGB3_9CHLO</name>
<gene>
    <name evidence="2" type="primary">g700</name>
    <name evidence="2" type="ORF">VP750_LOCUS607</name>
</gene>
<feature type="region of interest" description="Disordered" evidence="1">
    <location>
        <begin position="404"/>
        <end position="423"/>
    </location>
</feature>
<proteinExistence type="predicted"/>
<feature type="region of interest" description="Disordered" evidence="1">
    <location>
        <begin position="903"/>
        <end position="965"/>
    </location>
</feature>
<feature type="compositionally biased region" description="Polar residues" evidence="1">
    <location>
        <begin position="116"/>
        <end position="133"/>
    </location>
</feature>
<feature type="region of interest" description="Disordered" evidence="1">
    <location>
        <begin position="777"/>
        <end position="811"/>
    </location>
</feature>
<evidence type="ECO:0000313" key="3">
    <source>
        <dbReference type="Proteomes" id="UP001497392"/>
    </source>
</evidence>
<sequence>MNSRFKKGALVWYLQRDGTHREAKVVSVDITVDPPSYAVDLGESVRETEAHRLQLRQPGEAPPSVPAQQPLAGPAAAPQQAALELEDDDFGDFADAAEAAQPTVSHMNGFAAPANHSKSSVKGFSQPQPHSNSLSHAPVAMNGLNGHAAAVHSREVAHVPAATSQERGEEDFAAFADVVVSAAGWSDAAAWGAGHTSSTRTADIAQPWPEYASFTAGPAAVQSPALPAFESLYASSHHARDSSVESAASLASATGPAFSAFDASFSSGILDGAKDEREYRVTPASTLSIAQQELSSDSDNDFGDFEDAQPDAAHSAKPVSIDRNAPIPLSLFGEEEDDSAPSEPVLDLAAPWGGFLLPGQPWASAVAEQEKAAASQSALTHAAQAPNTGAASVLDMTVTAEQPGLAPHLGPASSLTAESSDSWATAFTEASQTLPGSNGMPDGSAASESAADAAQTNAAILPSGDGKQPSLHLQTTETQEHVDSALRVLPATPTDGPEHATEHLQPSKAAAEDADAAGSRHPSRASSQNGVSSARTGPGGHSQTRLPPGSIDWSAMDFDFGAPGSPVSAAEPALQQAGLAPNEAGESSTVVEADADQAHGLPEEAPGSSSAVPEGLAESATVAQHADDADDWDFGDFAEATASVPDPSLNSAAVGGLPVLDLQSFQEPLAAGSTVEPPSAPPEASHLEWDKGSLAISSNAAVVSIESADAGDGWGGWDASEAAGDSSAAVTSELGGAPSLAAGLTSPKLSAQLAPGGSGVLSFDQWGRAYSKLEQQAAKTGAGKQPAATPKAADTPAADADTFADSETSWGASQAPAADVWASLAALDNGHAFGDAADLASSQPPVQHACTAQSVPSYDALTDPFAAFDSVAEDVEFAPTAGRAAVSTEGKLLSLPMPAMDSNAASWSAEDESGRDQPPLQAPGPERDDIIHASAAGSADRSQQALQADKDSAGEPPSFTAQRSWGDGWADCVADSMAPLPAQAAQAPDTGSSWKRQEEELALEKALGCDRQTALLCLAQAAAGILVNGQQLWTEACSLGSPGIALGCSEVQQYVAGLAHVRFVACAVDAALCCGAASAPSVEAELCRALAQCEDAWQQCPSGAASLADALEELVRGDCPLAASAKKAEVASQGLSQLQSAGKLDPAGAKCPLTGLPHPVCPDISLVELHGRPAWAPVANLYLQHGSLQGSWKLCC</sequence>
<dbReference type="EMBL" id="CAXHTA020000001">
    <property type="protein sequence ID" value="CAL5218948.1"/>
    <property type="molecule type" value="Genomic_DNA"/>
</dbReference>
<feature type="compositionally biased region" description="Low complexity" evidence="1">
    <location>
        <begin position="444"/>
        <end position="459"/>
    </location>
</feature>
<feature type="compositionally biased region" description="Polar residues" evidence="1">
    <location>
        <begin position="413"/>
        <end position="423"/>
    </location>
</feature>
<evidence type="ECO:0000256" key="1">
    <source>
        <dbReference type="SAM" id="MobiDB-lite"/>
    </source>
</evidence>
<comment type="caution">
    <text evidence="2">The sequence shown here is derived from an EMBL/GenBank/DDBJ whole genome shotgun (WGS) entry which is preliminary data.</text>
</comment>
<evidence type="ECO:0000313" key="2">
    <source>
        <dbReference type="EMBL" id="CAL5218948.1"/>
    </source>
</evidence>
<feature type="region of interest" description="Disordered" evidence="1">
    <location>
        <begin position="108"/>
        <end position="133"/>
    </location>
</feature>
<feature type="compositionally biased region" description="Low complexity" evidence="1">
    <location>
        <begin position="66"/>
        <end position="80"/>
    </location>
</feature>
<feature type="compositionally biased region" description="Low complexity" evidence="1">
    <location>
        <begin position="786"/>
        <end position="805"/>
    </location>
</feature>
<accession>A0ABP1FGB3</accession>
<feature type="compositionally biased region" description="Acidic residues" evidence="1">
    <location>
        <begin position="296"/>
        <end position="309"/>
    </location>
</feature>
<keyword evidence="3" id="KW-1185">Reference proteome</keyword>
<feature type="compositionally biased region" description="Polar residues" evidence="1">
    <location>
        <begin position="524"/>
        <end position="545"/>
    </location>
</feature>
<feature type="region of interest" description="Disordered" evidence="1">
    <location>
        <begin position="432"/>
        <end position="624"/>
    </location>
</feature>